<gene>
    <name evidence="1" type="ORF">FKW44_003172</name>
</gene>
<dbReference type="OrthoDB" id="5869931at2759"/>
<sequence length="223" mass="25335">LLSYKIRKTSLLAIFQTKIGQSTPKKMYLERDVRIWVYAPGKHRQRSRGSWASAGPPYTNEMANERKVMSGAKKSLDGEEVKQILMSDALKSIRAHAADYIEILSTKFIPWVRENFPDRNVVLQQDGAPAHTAWATQAFLGQEMDFWANDLWPPEPRRQPIGLRLLANIESKACKFRSPNITALKAAVNQEWAVMDEDFVVKVCQAFRKRLMAIVAANGGYIK</sequence>
<evidence type="ECO:0000313" key="1">
    <source>
        <dbReference type="EMBL" id="QQP57998.1"/>
    </source>
</evidence>
<keyword evidence="2" id="KW-1185">Reference proteome</keyword>
<reference evidence="2" key="1">
    <citation type="submission" date="2021-01" db="EMBL/GenBank/DDBJ databases">
        <title>Caligus Genome Assembly.</title>
        <authorList>
            <person name="Gallardo-Escarate C."/>
        </authorList>
    </citation>
    <scope>NUCLEOTIDE SEQUENCE [LARGE SCALE GENOMIC DNA]</scope>
</reference>
<name>A0A7T8KLL3_CALRO</name>
<evidence type="ECO:0000313" key="2">
    <source>
        <dbReference type="Proteomes" id="UP000595437"/>
    </source>
</evidence>
<dbReference type="EMBL" id="CP045891">
    <property type="protein sequence ID" value="QQP57998.1"/>
    <property type="molecule type" value="Genomic_DNA"/>
</dbReference>
<dbReference type="GO" id="GO:0003676">
    <property type="term" value="F:nucleic acid binding"/>
    <property type="evidence" value="ECO:0007669"/>
    <property type="project" value="InterPro"/>
</dbReference>
<dbReference type="Gene3D" id="3.30.420.10">
    <property type="entry name" value="Ribonuclease H-like superfamily/Ribonuclease H"/>
    <property type="match status" value="1"/>
</dbReference>
<feature type="non-terminal residue" evidence="1">
    <location>
        <position position="1"/>
    </location>
</feature>
<protein>
    <submittedName>
        <fullName evidence="1">Transposable element</fullName>
    </submittedName>
</protein>
<accession>A0A7T8KLL3</accession>
<organism evidence="1 2">
    <name type="scientific">Caligus rogercresseyi</name>
    <name type="common">Sea louse</name>
    <dbReference type="NCBI Taxonomy" id="217165"/>
    <lineage>
        <taxon>Eukaryota</taxon>
        <taxon>Metazoa</taxon>
        <taxon>Ecdysozoa</taxon>
        <taxon>Arthropoda</taxon>
        <taxon>Crustacea</taxon>
        <taxon>Multicrustacea</taxon>
        <taxon>Hexanauplia</taxon>
        <taxon>Copepoda</taxon>
        <taxon>Siphonostomatoida</taxon>
        <taxon>Caligidae</taxon>
        <taxon>Caligus</taxon>
    </lineage>
</organism>
<proteinExistence type="predicted"/>
<dbReference type="Proteomes" id="UP000595437">
    <property type="component" value="Chromosome 2"/>
</dbReference>
<dbReference type="InterPro" id="IPR036397">
    <property type="entry name" value="RNaseH_sf"/>
</dbReference>
<dbReference type="AlphaFoldDB" id="A0A7T8KLL3"/>